<evidence type="ECO:0000313" key="2">
    <source>
        <dbReference type="EMBL" id="SVA49419.1"/>
    </source>
</evidence>
<evidence type="ECO:0000259" key="1">
    <source>
        <dbReference type="Pfam" id="PF04293"/>
    </source>
</evidence>
<proteinExistence type="predicted"/>
<dbReference type="InterPro" id="IPR056174">
    <property type="entry name" value="SpoVR_N"/>
</dbReference>
<feature type="non-terminal residue" evidence="2">
    <location>
        <position position="165"/>
    </location>
</feature>
<dbReference type="InterPro" id="IPR007390">
    <property type="entry name" value="Spore_V_R"/>
</dbReference>
<feature type="domain" description="SpoVR protein-like N-terminal" evidence="1">
    <location>
        <begin position="3"/>
        <end position="163"/>
    </location>
</feature>
<gene>
    <name evidence="2" type="ORF">METZ01_LOCUS102273</name>
</gene>
<protein>
    <recommendedName>
        <fullName evidence="1">SpoVR protein-like N-terminal domain-containing protein</fullName>
    </recommendedName>
</protein>
<dbReference type="EMBL" id="UINC01011170">
    <property type="protein sequence ID" value="SVA49419.1"/>
    <property type="molecule type" value="Genomic_DNA"/>
</dbReference>
<dbReference type="PANTHER" id="PTHR30029:SF2">
    <property type="entry name" value="STAGE V SPORULATION PROTEIN R"/>
    <property type="match status" value="1"/>
</dbReference>
<name>A0A381WA34_9ZZZZ</name>
<dbReference type="Pfam" id="PF04293">
    <property type="entry name" value="SpoVR"/>
    <property type="match status" value="1"/>
</dbReference>
<accession>A0A381WA34</accession>
<reference evidence="2" key="1">
    <citation type="submission" date="2018-05" db="EMBL/GenBank/DDBJ databases">
        <authorList>
            <person name="Lanie J.A."/>
            <person name="Ng W.-L."/>
            <person name="Kazmierczak K.M."/>
            <person name="Andrzejewski T.M."/>
            <person name="Davidsen T.M."/>
            <person name="Wayne K.J."/>
            <person name="Tettelin H."/>
            <person name="Glass J.I."/>
            <person name="Rusch D."/>
            <person name="Podicherti R."/>
            <person name="Tsui H.-C.T."/>
            <person name="Winkler M.E."/>
        </authorList>
    </citation>
    <scope>NUCLEOTIDE SEQUENCE</scope>
</reference>
<sequence>MDACEEIAINDMGLDCFPNQIEVITVEQMLDAYSSVGMPLMYNHWSFGKSFISNQKQYSAGQMGLAYELVINSNPCINYLMEENSMTTQSLVIAHAAFGHNHFFKNNYLFKQWTSPDAIVDYLLFAKRYIRECEEKYGVTAVEETLDACHAIQYQSINKYKRPNR</sequence>
<dbReference type="PANTHER" id="PTHR30029">
    <property type="entry name" value="STAGE V SPORULATION PROTEIN R"/>
    <property type="match status" value="1"/>
</dbReference>
<organism evidence="2">
    <name type="scientific">marine metagenome</name>
    <dbReference type="NCBI Taxonomy" id="408172"/>
    <lineage>
        <taxon>unclassified sequences</taxon>
        <taxon>metagenomes</taxon>
        <taxon>ecological metagenomes</taxon>
    </lineage>
</organism>
<dbReference type="AlphaFoldDB" id="A0A381WA34"/>